<dbReference type="OrthoDB" id="446759at2759"/>
<dbReference type="InterPro" id="IPR033411">
    <property type="entry name" value="Ribonuclease_PIN"/>
</dbReference>
<dbReference type="PIRSF" id="PIRSF037125">
    <property type="entry name" value="D-site_20S_pre-rRNA_nuclease"/>
    <property type="match status" value="1"/>
</dbReference>
<keyword evidence="6 8" id="KW-0862">Zinc</keyword>
<evidence type="ECO:0000256" key="4">
    <source>
        <dbReference type="ARBA" id="ARBA00022723"/>
    </source>
</evidence>
<dbReference type="GO" id="GO:0030688">
    <property type="term" value="C:preribosome, small subunit precursor"/>
    <property type="evidence" value="ECO:0007669"/>
    <property type="project" value="TreeGrafter"/>
</dbReference>
<dbReference type="InterPro" id="IPR017117">
    <property type="entry name" value="Nob1_euk"/>
</dbReference>
<feature type="compositionally biased region" description="Basic residues" evidence="10">
    <location>
        <begin position="226"/>
        <end position="241"/>
    </location>
</feature>
<dbReference type="FunFam" id="3.40.50.1010:FF:000020">
    <property type="entry name" value="20S-pre-rRNA D-site endonuclease NOB1"/>
    <property type="match status" value="1"/>
</dbReference>
<comment type="subcellular location">
    <subcellularLocation>
        <location evidence="1">Nucleus</location>
    </subcellularLocation>
</comment>
<evidence type="ECO:0000256" key="5">
    <source>
        <dbReference type="ARBA" id="ARBA00022801"/>
    </source>
</evidence>
<dbReference type="PANTHER" id="PTHR12814:SF2">
    <property type="entry name" value="RNA-BINDING PROTEIN NOB1"/>
    <property type="match status" value="1"/>
</dbReference>
<dbReference type="Gene3D" id="6.20.210.10">
    <property type="entry name" value="Nin one binding (NOB1), Zn-ribbon-like"/>
    <property type="match status" value="1"/>
</dbReference>
<dbReference type="GO" id="GO:0016787">
    <property type="term" value="F:hydrolase activity"/>
    <property type="evidence" value="ECO:0007669"/>
    <property type="project" value="UniProtKB-KW"/>
</dbReference>
<feature type="compositionally biased region" description="Gly residues" evidence="10">
    <location>
        <begin position="536"/>
        <end position="546"/>
    </location>
</feature>
<feature type="binding site" evidence="8">
    <location>
        <position position="468"/>
    </location>
    <ligand>
        <name>Zn(2+)</name>
        <dbReference type="ChEBI" id="CHEBI:29105"/>
    </ligand>
</feature>
<dbReference type="InterPro" id="IPR039907">
    <property type="entry name" value="NOB1"/>
</dbReference>
<comment type="caution">
    <text evidence="13">The sequence shown here is derived from an EMBL/GenBank/DDBJ whole genome shotgun (WGS) entry which is preliminary data.</text>
</comment>
<dbReference type="InterPro" id="IPR014881">
    <property type="entry name" value="NOB1_Zn-bd"/>
</dbReference>
<dbReference type="GO" id="GO:0004521">
    <property type="term" value="F:RNA endonuclease activity"/>
    <property type="evidence" value="ECO:0007669"/>
    <property type="project" value="InterPro"/>
</dbReference>
<keyword evidence="3" id="KW-0540">Nuclease</keyword>
<evidence type="ECO:0000256" key="1">
    <source>
        <dbReference type="ARBA" id="ARBA00004123"/>
    </source>
</evidence>
<comment type="similarity">
    <text evidence="2">Belongs to the NOB1 family.</text>
</comment>
<dbReference type="InterPro" id="IPR036283">
    <property type="entry name" value="NOB1_Zf-like_sf"/>
</dbReference>
<feature type="binding site" evidence="8">
    <location>
        <position position="483"/>
    </location>
    <ligand>
        <name>Zn(2+)</name>
        <dbReference type="ChEBI" id="CHEBI:29105"/>
    </ligand>
</feature>
<keyword evidence="7" id="KW-0539">Nucleus</keyword>
<feature type="region of interest" description="Disordered" evidence="10">
    <location>
        <begin position="173"/>
        <end position="401"/>
    </location>
</feature>
<keyword evidence="5" id="KW-0378">Hydrolase</keyword>
<dbReference type="Pfam" id="PF08772">
    <property type="entry name" value="Zn_ribbon_NOB1"/>
    <property type="match status" value="1"/>
</dbReference>
<feature type="region of interest" description="Disordered" evidence="10">
    <location>
        <begin position="517"/>
        <end position="608"/>
    </location>
</feature>
<dbReference type="AlphaFoldDB" id="A0A9P6GKI6"/>
<feature type="compositionally biased region" description="Basic residues" evidence="10">
    <location>
        <begin position="353"/>
        <end position="364"/>
    </location>
</feature>
<dbReference type="CDD" id="cd09876">
    <property type="entry name" value="PIN_Nob1-like"/>
    <property type="match status" value="1"/>
</dbReference>
<dbReference type="Pfam" id="PF17146">
    <property type="entry name" value="PIN_6"/>
    <property type="match status" value="1"/>
</dbReference>
<gene>
    <name evidence="13" type="ORF">PMIN01_05125</name>
</gene>
<keyword evidence="4 8" id="KW-0479">Metal-binding</keyword>
<reference evidence="13" key="1">
    <citation type="journal article" date="2020" name="Mol. Plant Microbe Interact.">
        <title>Genome Sequence of the Biocontrol Agent Coniothyrium minitans strain Conio (IMI 134523).</title>
        <authorList>
            <person name="Patel D."/>
            <person name="Shittu T.A."/>
            <person name="Baroncelli R."/>
            <person name="Muthumeenakshi S."/>
            <person name="Osborne T.H."/>
            <person name="Janganan T.K."/>
            <person name="Sreenivasaprasad S."/>
        </authorList>
    </citation>
    <scope>NUCLEOTIDE SEQUENCE</scope>
    <source>
        <strain evidence="13">Conio</strain>
    </source>
</reference>
<protein>
    <submittedName>
        <fullName evidence="13">20s-pre-rrna d-site endonuclease nob1</fullName>
    </submittedName>
</protein>
<feature type="compositionally biased region" description="Acidic residues" evidence="10">
    <location>
        <begin position="390"/>
        <end position="401"/>
    </location>
</feature>
<evidence type="ECO:0000259" key="12">
    <source>
        <dbReference type="Pfam" id="PF17146"/>
    </source>
</evidence>
<accession>A0A9P6GKI6</accession>
<dbReference type="SUPFAM" id="SSF144206">
    <property type="entry name" value="NOB1 zinc finger-like"/>
    <property type="match status" value="1"/>
</dbReference>
<evidence type="ECO:0000313" key="13">
    <source>
        <dbReference type="EMBL" id="KAF9737346.1"/>
    </source>
</evidence>
<proteinExistence type="inferred from homology"/>
<feature type="coiled-coil region" evidence="9">
    <location>
        <begin position="123"/>
        <end position="164"/>
    </location>
</feature>
<feature type="domain" description="Nin one binding (NOB1) Zn-ribbon-like" evidence="11">
    <location>
        <begin position="458"/>
        <end position="529"/>
    </location>
</feature>
<feature type="binding site" evidence="8">
    <location>
        <position position="471"/>
    </location>
    <ligand>
        <name>Zn(2+)</name>
        <dbReference type="ChEBI" id="CHEBI:29105"/>
    </ligand>
</feature>
<feature type="binding site" evidence="8">
    <location>
        <position position="486"/>
    </location>
    <ligand>
        <name>Zn(2+)</name>
        <dbReference type="ChEBI" id="CHEBI:29105"/>
    </ligand>
</feature>
<dbReference type="Proteomes" id="UP000756921">
    <property type="component" value="Unassembled WGS sequence"/>
</dbReference>
<evidence type="ECO:0000256" key="8">
    <source>
        <dbReference type="PIRSR" id="PIRSR037125-1"/>
    </source>
</evidence>
<evidence type="ECO:0000256" key="7">
    <source>
        <dbReference type="ARBA" id="ARBA00023242"/>
    </source>
</evidence>
<feature type="compositionally biased region" description="Basic and acidic residues" evidence="10">
    <location>
        <begin position="553"/>
        <end position="574"/>
    </location>
</feature>
<feature type="compositionally biased region" description="Basic and acidic residues" evidence="10">
    <location>
        <begin position="303"/>
        <end position="312"/>
    </location>
</feature>
<organism evidence="13 14">
    <name type="scientific">Paraphaeosphaeria minitans</name>
    <dbReference type="NCBI Taxonomy" id="565426"/>
    <lineage>
        <taxon>Eukaryota</taxon>
        <taxon>Fungi</taxon>
        <taxon>Dikarya</taxon>
        <taxon>Ascomycota</taxon>
        <taxon>Pezizomycotina</taxon>
        <taxon>Dothideomycetes</taxon>
        <taxon>Pleosporomycetidae</taxon>
        <taxon>Pleosporales</taxon>
        <taxon>Massarineae</taxon>
        <taxon>Didymosphaeriaceae</taxon>
        <taxon>Paraphaeosphaeria</taxon>
    </lineage>
</organism>
<evidence type="ECO:0000313" key="14">
    <source>
        <dbReference type="Proteomes" id="UP000756921"/>
    </source>
</evidence>
<dbReference type="Gene3D" id="3.40.50.1010">
    <property type="entry name" value="5'-nuclease"/>
    <property type="match status" value="1"/>
</dbReference>
<evidence type="ECO:0000256" key="2">
    <source>
        <dbReference type="ARBA" id="ARBA00005858"/>
    </source>
</evidence>
<dbReference type="GO" id="GO:0046872">
    <property type="term" value="F:metal ion binding"/>
    <property type="evidence" value="ECO:0007669"/>
    <property type="project" value="UniProtKB-KW"/>
</dbReference>
<dbReference type="PANTHER" id="PTHR12814">
    <property type="entry name" value="RNA-BINDING PROTEIN NOB1"/>
    <property type="match status" value="1"/>
</dbReference>
<evidence type="ECO:0000256" key="3">
    <source>
        <dbReference type="ARBA" id="ARBA00022722"/>
    </source>
</evidence>
<evidence type="ECO:0000256" key="6">
    <source>
        <dbReference type="ARBA" id="ARBA00022833"/>
    </source>
</evidence>
<feature type="domain" description="Ribonuclease PIN" evidence="12">
    <location>
        <begin position="13"/>
        <end position="104"/>
    </location>
</feature>
<dbReference type="EMBL" id="WJXW01000004">
    <property type="protein sequence ID" value="KAF9737346.1"/>
    <property type="molecule type" value="Genomic_DNA"/>
</dbReference>
<name>A0A9P6GKI6_9PLEO</name>
<evidence type="ECO:0000256" key="9">
    <source>
        <dbReference type="SAM" id="Coils"/>
    </source>
</evidence>
<keyword evidence="13" id="KW-0255">Endonuclease</keyword>
<dbReference type="GO" id="GO:0030490">
    <property type="term" value="P:maturation of SSU-rRNA"/>
    <property type="evidence" value="ECO:0007669"/>
    <property type="project" value="TreeGrafter"/>
</dbReference>
<evidence type="ECO:0000259" key="11">
    <source>
        <dbReference type="Pfam" id="PF08772"/>
    </source>
</evidence>
<sequence length="608" mass="66758">MATQNSVKPVHSIIIDTGPLIHNTVSISTIINTAEVLYTTPAIIAEIRDPVTRSRVETTLLPFLNVKTPSPASFDAVSEFAKKTGDFPVLSKQDLGILALAYEVYCEKHGGPFGLRSVPKGPLKLTEEEQKQVDEEFAAKQAEEAKKEAEYAAARERKAELKRKQKAKGELIVGPGQPVEGIPAEPAAVSEGPSDEVSFMKQEDILAKQDGSTAAPADTPKPNGAKTKKKKMNSKRARRARQYAEKQALSNSGGSEELPLQADTENSAADLKEEVAAMETAEESTATQEPEQAADEPEQVIEAPEHVTKDPEQPTQESENATEEPETAREELEAATEARGQASDEPWQEIAKKKIHPAKARLARRAAEREALASEVLSTTTQQPTPPTTDNDDDDESDDSEWITPETLSKHQQQDTSDTPLAASEPQLAVATMTTDYAMQNVLLQINLQLLSPSMQRINNARSTILRCHACFLTTREMDKQFCPRCGQPTLQRVSCSTNAKGEFQIHLSTKYRYNKRGDKYSIPKPVGGTSNGKMRGQGGGKGGWGRELVLSEDQKEYQKTQTERKRTKAKDPMDQDYLPDILTGNRSKNDSRPTVGAGRNVNSKKRN</sequence>
<evidence type="ECO:0000256" key="10">
    <source>
        <dbReference type="SAM" id="MobiDB-lite"/>
    </source>
</evidence>
<keyword evidence="9" id="KW-0175">Coiled coil</keyword>
<dbReference type="GO" id="GO:0005737">
    <property type="term" value="C:cytoplasm"/>
    <property type="evidence" value="ECO:0007669"/>
    <property type="project" value="UniProtKB-ARBA"/>
</dbReference>
<keyword evidence="14" id="KW-1185">Reference proteome</keyword>
<dbReference type="GO" id="GO:0031981">
    <property type="term" value="C:nuclear lumen"/>
    <property type="evidence" value="ECO:0007669"/>
    <property type="project" value="UniProtKB-ARBA"/>
</dbReference>
<feature type="compositionally biased region" description="Low complexity" evidence="10">
    <location>
        <begin position="277"/>
        <end position="291"/>
    </location>
</feature>